<feature type="transmembrane region" description="Helical" evidence="7">
    <location>
        <begin position="129"/>
        <end position="148"/>
    </location>
</feature>
<keyword evidence="11" id="KW-1185">Reference proteome</keyword>
<evidence type="ECO:0000256" key="6">
    <source>
        <dbReference type="ARBA" id="ARBA00023136"/>
    </source>
</evidence>
<keyword evidence="7" id="KW-0132">Cell division</keyword>
<dbReference type="AlphaFoldDB" id="R4PNG4"/>
<evidence type="ECO:0000313" key="11">
    <source>
        <dbReference type="Proteomes" id="UP000013893"/>
    </source>
</evidence>
<feature type="transmembrane region" description="Helical" evidence="7">
    <location>
        <begin position="193"/>
        <end position="212"/>
    </location>
</feature>
<keyword evidence="7" id="KW-0961">Cell wall biogenesis/degradation</keyword>
<dbReference type="EC" id="2.7.8.13" evidence="7 8"/>
<keyword evidence="7" id="KW-0131">Cell cycle</keyword>
<evidence type="ECO:0000256" key="4">
    <source>
        <dbReference type="ARBA" id="ARBA00022692"/>
    </source>
</evidence>
<accession>R4PNG4</accession>
<dbReference type="GO" id="GO:0005886">
    <property type="term" value="C:plasma membrane"/>
    <property type="evidence" value="ECO:0007669"/>
    <property type="project" value="UniProtKB-SubCell"/>
</dbReference>
<evidence type="ECO:0000256" key="3">
    <source>
        <dbReference type="ARBA" id="ARBA00022679"/>
    </source>
</evidence>
<keyword evidence="7" id="KW-1003">Cell membrane</keyword>
<dbReference type="CDD" id="cd06852">
    <property type="entry name" value="GT_MraY"/>
    <property type="match status" value="1"/>
</dbReference>
<evidence type="ECO:0000256" key="2">
    <source>
        <dbReference type="ARBA" id="ARBA00005583"/>
    </source>
</evidence>
<comment type="function">
    <text evidence="7">Catalyzes the initial step of the lipid cycle reactions in the biosynthesis of the cell wall peptidoglycan: transfers peptidoglycan precursor phospho-MurNAc-pentapeptide from UDP-MurNAc-pentapeptide onto the lipid carrier undecaprenyl phosphate, yielding undecaprenyl-pyrophosphoryl-MurNAc-pentapeptide, known as lipid I.</text>
</comment>
<dbReference type="UniPathway" id="UPA00219"/>
<dbReference type="GO" id="GO:0051992">
    <property type="term" value="F:UDP-N-acetylmuramoyl-L-alanyl-D-glutamyl-meso-2,6-diaminopimelyl-D-alanyl-D-alanine:undecaprenyl-phosphate transferase activity"/>
    <property type="evidence" value="ECO:0007669"/>
    <property type="project" value="RHEA"/>
</dbReference>
<dbReference type="GO" id="GO:0008360">
    <property type="term" value="P:regulation of cell shape"/>
    <property type="evidence" value="ECO:0007669"/>
    <property type="project" value="UniProtKB-KW"/>
</dbReference>
<feature type="transmembrane region" description="Helical" evidence="7">
    <location>
        <begin position="68"/>
        <end position="90"/>
    </location>
</feature>
<keyword evidence="7" id="KW-0573">Peptidoglycan synthesis</keyword>
<dbReference type="OrthoDB" id="9805475at2"/>
<keyword evidence="5 7" id="KW-1133">Transmembrane helix</keyword>
<evidence type="ECO:0000256" key="7">
    <source>
        <dbReference type="HAMAP-Rule" id="MF_00038"/>
    </source>
</evidence>
<keyword evidence="4 7" id="KW-0812">Transmembrane</keyword>
<dbReference type="GO" id="GO:0009252">
    <property type="term" value="P:peptidoglycan biosynthetic process"/>
    <property type="evidence" value="ECO:0007669"/>
    <property type="project" value="UniProtKB-UniRule"/>
</dbReference>
<comment type="catalytic activity">
    <reaction evidence="7">
        <text>UDP-N-acetyl-alpha-D-muramoyl-L-alanyl-gamma-D-glutamyl-meso-2,6-diaminopimeloyl-D-alanyl-D-alanine + di-trans,octa-cis-undecaprenyl phosphate = di-trans,octa-cis-undecaprenyl diphospho-N-acetyl-alpha-D-muramoyl-L-alanyl-D-glutamyl-meso-2,6-diaminopimeloyl-D-alanyl-D-alanine + UMP</text>
        <dbReference type="Rhea" id="RHEA:28386"/>
        <dbReference type="ChEBI" id="CHEBI:57865"/>
        <dbReference type="ChEBI" id="CHEBI:60392"/>
        <dbReference type="ChEBI" id="CHEBI:61386"/>
        <dbReference type="ChEBI" id="CHEBI:61387"/>
        <dbReference type="EC" id="2.7.8.13"/>
    </reaction>
</comment>
<comment type="pathway">
    <text evidence="7">Cell wall biogenesis; peptidoglycan biosynthesis.</text>
</comment>
<dbReference type="InterPro" id="IPR003524">
    <property type="entry name" value="PNAcMuramoyl-5peptid_Trfase"/>
</dbReference>
<dbReference type="KEGG" id="saal:L336_0812"/>
<comment type="cofactor">
    <cofactor evidence="7 9">
        <name>Mg(2+)</name>
        <dbReference type="ChEBI" id="CHEBI:18420"/>
    </cofactor>
</comment>
<protein>
    <recommendedName>
        <fullName evidence="7 8">Phospho-N-acetylmuramoyl-pentapeptide-transferase</fullName>
        <ecNumber evidence="7 8">2.7.8.13</ecNumber>
    </recommendedName>
    <alternativeName>
        <fullName evidence="7">UDP-MurNAc-pentapeptide phosphotransferase</fullName>
    </alternativeName>
</protein>
<dbReference type="Proteomes" id="UP000013893">
    <property type="component" value="Chromosome"/>
</dbReference>
<reference evidence="10 11" key="1">
    <citation type="journal article" date="2013" name="Nat. Biotechnol.">
        <title>Genome sequences of rare, uncultured bacteria obtained by differential coverage binning of multiple metagenomes.</title>
        <authorList>
            <person name="Albertsen M."/>
            <person name="Hugenholtz P."/>
            <person name="Skarshewski A."/>
            <person name="Nielsen K.L."/>
            <person name="Tyson G.W."/>
            <person name="Nielsen P.H."/>
        </authorList>
    </citation>
    <scope>NUCLEOTIDE SEQUENCE [LARGE SCALE GENOMIC DNA]</scope>
    <source>
        <strain evidence="10">TM71</strain>
    </source>
</reference>
<feature type="transmembrane region" description="Helical" evidence="7">
    <location>
        <begin position="242"/>
        <end position="261"/>
    </location>
</feature>
<dbReference type="STRING" id="1332188.L336_0812"/>
<evidence type="ECO:0000256" key="9">
    <source>
        <dbReference type="PIRSR" id="PIRSR600715-1"/>
    </source>
</evidence>
<feature type="binding site" evidence="9">
    <location>
        <position position="186"/>
    </location>
    <ligand>
        <name>Mg(2+)</name>
        <dbReference type="ChEBI" id="CHEBI:18420"/>
    </ligand>
</feature>
<dbReference type="HOGENOM" id="CLU_023982_0_1_0"/>
<evidence type="ECO:0000256" key="5">
    <source>
        <dbReference type="ARBA" id="ARBA00022989"/>
    </source>
</evidence>
<keyword evidence="7 9" id="KW-0479">Metal-binding</keyword>
<dbReference type="InterPro" id="IPR018480">
    <property type="entry name" value="PNAcMuramoyl-5peptid_Trfase_CS"/>
</dbReference>
<dbReference type="InterPro" id="IPR000715">
    <property type="entry name" value="Glycosyl_transferase_4"/>
</dbReference>
<evidence type="ECO:0000256" key="1">
    <source>
        <dbReference type="ARBA" id="ARBA00004141"/>
    </source>
</evidence>
<feature type="transmembrane region" description="Helical" evidence="7">
    <location>
        <begin position="218"/>
        <end position="235"/>
    </location>
</feature>
<dbReference type="GO" id="GO:0046872">
    <property type="term" value="F:metal ion binding"/>
    <property type="evidence" value="ECO:0007669"/>
    <property type="project" value="UniProtKB-KW"/>
</dbReference>
<keyword evidence="3 7" id="KW-0808">Transferase</keyword>
<evidence type="ECO:0000256" key="8">
    <source>
        <dbReference type="NCBIfam" id="TIGR00445"/>
    </source>
</evidence>
<proteinExistence type="inferred from homology"/>
<dbReference type="PANTHER" id="PTHR22926">
    <property type="entry name" value="PHOSPHO-N-ACETYLMURAMOYL-PENTAPEPTIDE-TRANSFERASE"/>
    <property type="match status" value="1"/>
</dbReference>
<gene>
    <name evidence="7 10" type="primary">mraY</name>
    <name evidence="10" type="ORF">L336_0812</name>
</gene>
<evidence type="ECO:0000313" key="10">
    <source>
        <dbReference type="EMBL" id="AGL62514.1"/>
    </source>
</evidence>
<dbReference type="HAMAP" id="MF_00038">
    <property type="entry name" value="MraY"/>
    <property type="match status" value="1"/>
</dbReference>
<keyword evidence="6 7" id="KW-0472">Membrane</keyword>
<dbReference type="PROSITE" id="PS01348">
    <property type="entry name" value="MRAY_2"/>
    <property type="match status" value="1"/>
</dbReference>
<feature type="transmembrane region" description="Helical" evidence="7">
    <location>
        <begin position="321"/>
        <end position="340"/>
    </location>
</feature>
<dbReference type="PANTHER" id="PTHR22926:SF5">
    <property type="entry name" value="PHOSPHO-N-ACETYLMURAMOYL-PENTAPEPTIDE-TRANSFERASE HOMOLOG"/>
    <property type="match status" value="1"/>
</dbReference>
<keyword evidence="7 9" id="KW-0460">Magnesium</keyword>
<feature type="transmembrane region" description="Helical" evidence="7">
    <location>
        <begin position="267"/>
        <end position="288"/>
    </location>
</feature>
<dbReference type="GO" id="GO:0008963">
    <property type="term" value="F:phospho-N-acetylmuramoyl-pentapeptide-transferase activity"/>
    <property type="evidence" value="ECO:0007669"/>
    <property type="project" value="UniProtKB-UniRule"/>
</dbReference>
<dbReference type="GO" id="GO:0071555">
    <property type="term" value="P:cell wall organization"/>
    <property type="evidence" value="ECO:0007669"/>
    <property type="project" value="UniProtKB-KW"/>
</dbReference>
<feature type="transmembrane region" description="Helical" evidence="7">
    <location>
        <begin position="14"/>
        <end position="36"/>
    </location>
</feature>
<dbReference type="RefSeq" id="WP_015641964.1">
    <property type="nucleotide sequence ID" value="NC_021219.1"/>
</dbReference>
<feature type="transmembrane region" description="Helical" evidence="7">
    <location>
        <begin position="160"/>
        <end position="181"/>
    </location>
</feature>
<dbReference type="Pfam" id="PF00953">
    <property type="entry name" value="Glycos_transf_4"/>
    <property type="match status" value="1"/>
</dbReference>
<comment type="similarity">
    <text evidence="2 7">Belongs to the glycosyltransferase 4 family. MraY subfamily.</text>
</comment>
<sequence>MTAPLFTHEMNDTLMLSIGAFLLAMTLTPIYTYFAYRYKFWKQQRTTSATGELLQVFTKLHAKKFTRIIPTMAGIVGVVTITVITYFFNFNRAETWLPLAALVGGGAVGLLDDIINIRGQGSGVAGLRSSIKFAMITLVAVVLGWYFYSRLGYTTVHIPYIGDWFLGIWIVPLFVFAVVAAGNAVNISDGLDGLAGGLLTTSFTVFGMIALLQGHYHIAGFCFTVTGALLSYLWFNIYPARFFMGDVGSFAYGASLGVIAMLTNTLFLLPIIGAVFVIEAGSSLVQIVSKRLFGRKLFISAPIHHHLEAIGWPEVKVTMRFWVISCTMGLIGLLMAMTGGHI</sequence>
<comment type="subcellular location">
    <subcellularLocation>
        <location evidence="7">Cell membrane</location>
        <topology evidence="7">Multi-pass membrane protein</topology>
    </subcellularLocation>
    <subcellularLocation>
        <location evidence="1">Membrane</location>
        <topology evidence="1">Multi-pass membrane protein</topology>
    </subcellularLocation>
</comment>
<feature type="transmembrane region" description="Helical" evidence="7">
    <location>
        <begin position="96"/>
        <end position="117"/>
    </location>
</feature>
<dbReference type="EMBL" id="CP005957">
    <property type="protein sequence ID" value="AGL62514.1"/>
    <property type="molecule type" value="Genomic_DNA"/>
</dbReference>
<keyword evidence="7" id="KW-0133">Cell shape</keyword>
<organism evidence="10 11">
    <name type="scientific">Candidatus Saccharimonas aalborgensis</name>
    <dbReference type="NCBI Taxonomy" id="1332188"/>
    <lineage>
        <taxon>Bacteria</taxon>
        <taxon>Candidatus Saccharimonadota</taxon>
        <taxon>Candidatus Saccharimonadia</taxon>
        <taxon>Candidatus Saccharimonadales</taxon>
        <taxon>Candidatus Saccharimonadaceae</taxon>
        <taxon>Candidatus Saccharimonas</taxon>
    </lineage>
</organism>
<dbReference type="GO" id="GO:0051301">
    <property type="term" value="P:cell division"/>
    <property type="evidence" value="ECO:0007669"/>
    <property type="project" value="UniProtKB-KW"/>
</dbReference>
<name>R4PNG4_9BACT</name>
<feature type="binding site" evidence="9">
    <location>
        <position position="246"/>
    </location>
    <ligand>
        <name>Mg(2+)</name>
        <dbReference type="ChEBI" id="CHEBI:18420"/>
    </ligand>
</feature>
<dbReference type="NCBIfam" id="TIGR00445">
    <property type="entry name" value="mraY"/>
    <property type="match status" value="1"/>
</dbReference>